<accession>A0ACC2JFX0</accession>
<proteinExistence type="predicted"/>
<evidence type="ECO:0000313" key="2">
    <source>
        <dbReference type="Proteomes" id="UP001153332"/>
    </source>
</evidence>
<gene>
    <name evidence="1" type="ORF">O1611_g7431</name>
</gene>
<keyword evidence="2" id="KW-1185">Reference proteome</keyword>
<comment type="caution">
    <text evidence="1">The sequence shown here is derived from an EMBL/GenBank/DDBJ whole genome shotgun (WGS) entry which is preliminary data.</text>
</comment>
<dbReference type="EMBL" id="JAPUUL010001968">
    <property type="protein sequence ID" value="KAJ8126207.1"/>
    <property type="molecule type" value="Genomic_DNA"/>
</dbReference>
<evidence type="ECO:0000313" key="1">
    <source>
        <dbReference type="EMBL" id="KAJ8126207.1"/>
    </source>
</evidence>
<dbReference type="Proteomes" id="UP001153332">
    <property type="component" value="Unassembled WGS sequence"/>
</dbReference>
<organism evidence="1 2">
    <name type="scientific">Lasiodiplodia mahajangana</name>
    <dbReference type="NCBI Taxonomy" id="1108764"/>
    <lineage>
        <taxon>Eukaryota</taxon>
        <taxon>Fungi</taxon>
        <taxon>Dikarya</taxon>
        <taxon>Ascomycota</taxon>
        <taxon>Pezizomycotina</taxon>
        <taxon>Dothideomycetes</taxon>
        <taxon>Dothideomycetes incertae sedis</taxon>
        <taxon>Botryosphaeriales</taxon>
        <taxon>Botryosphaeriaceae</taxon>
        <taxon>Lasiodiplodia</taxon>
    </lineage>
</organism>
<protein>
    <submittedName>
        <fullName evidence="1">Uncharacterized protein</fullName>
    </submittedName>
</protein>
<reference evidence="1" key="1">
    <citation type="submission" date="2022-12" db="EMBL/GenBank/DDBJ databases">
        <title>Genome Sequence of Lasiodiplodia mahajangana.</title>
        <authorList>
            <person name="Buettner E."/>
        </authorList>
    </citation>
    <scope>NUCLEOTIDE SEQUENCE</scope>
    <source>
        <strain evidence="1">VT137</strain>
    </source>
</reference>
<sequence>MSDDSSLLTVAVNSPEDRLRVGVCLSRAGHTSSCPNVAVDAELADSVFDYVRHVHVADGGHVIVGCKNLNAEDAAALVIEAEEDVVVLVVPVPPI</sequence>
<name>A0ACC2JFX0_9PEZI</name>